<dbReference type="Pfam" id="PF01464">
    <property type="entry name" value="SLT"/>
    <property type="match status" value="1"/>
</dbReference>
<sequence length="210" mass="22560">MRAAARCALALAAALVLLALAATAALAQVPPEAARYRQALLRAAHAQWGLQAPVAALAAQVHQESAWNPQAVSRVGARGLAQFMPATARWWCGREAIAPEDCLPHNPAWALRAMVGYDKFLFDRAPPRLGAFDRLWLALRGYNGGEAHWRAEGAATGLSEPTRAQIDAACGSARRAALHCRENLGYPARILQVLQARYAGWGPVWTEAAP</sequence>
<name>A0ABV6PTP9_9BURK</name>
<evidence type="ECO:0000256" key="1">
    <source>
        <dbReference type="ARBA" id="ARBA00007734"/>
    </source>
</evidence>
<feature type="signal peptide" evidence="2">
    <location>
        <begin position="1"/>
        <end position="27"/>
    </location>
</feature>
<reference evidence="4 5" key="1">
    <citation type="submission" date="2024-09" db="EMBL/GenBank/DDBJ databases">
        <authorList>
            <person name="Sun Q."/>
            <person name="Mori K."/>
        </authorList>
    </citation>
    <scope>NUCLEOTIDE SEQUENCE [LARGE SCALE GENOMIC DNA]</scope>
    <source>
        <strain evidence="4 5">NCAIM B.02336</strain>
    </source>
</reference>
<evidence type="ECO:0000259" key="3">
    <source>
        <dbReference type="Pfam" id="PF01464"/>
    </source>
</evidence>
<dbReference type="Gene3D" id="1.10.530.10">
    <property type="match status" value="1"/>
</dbReference>
<evidence type="ECO:0000256" key="2">
    <source>
        <dbReference type="SAM" id="SignalP"/>
    </source>
</evidence>
<protein>
    <submittedName>
        <fullName evidence="4">Transglycosylase SLT domain-containing protein</fullName>
    </submittedName>
</protein>
<dbReference type="Proteomes" id="UP001589834">
    <property type="component" value="Unassembled WGS sequence"/>
</dbReference>
<dbReference type="EMBL" id="JBHLTN010000021">
    <property type="protein sequence ID" value="MFC0593195.1"/>
    <property type="molecule type" value="Genomic_DNA"/>
</dbReference>
<proteinExistence type="inferred from homology"/>
<dbReference type="RefSeq" id="WP_377483215.1">
    <property type="nucleotide sequence ID" value="NZ_JBHLTN010000021.1"/>
</dbReference>
<dbReference type="PANTHER" id="PTHR37423:SF2">
    <property type="entry name" value="MEMBRANE-BOUND LYTIC MUREIN TRANSGLYCOSYLASE C"/>
    <property type="match status" value="1"/>
</dbReference>
<dbReference type="InterPro" id="IPR008258">
    <property type="entry name" value="Transglycosylase_SLT_dom_1"/>
</dbReference>
<accession>A0ABV6PTP9</accession>
<feature type="chain" id="PRO_5045808892" evidence="2">
    <location>
        <begin position="28"/>
        <end position="210"/>
    </location>
</feature>
<dbReference type="InterPro" id="IPR023346">
    <property type="entry name" value="Lysozyme-like_dom_sf"/>
</dbReference>
<feature type="domain" description="Transglycosylase SLT" evidence="3">
    <location>
        <begin position="51"/>
        <end position="154"/>
    </location>
</feature>
<keyword evidence="5" id="KW-1185">Reference proteome</keyword>
<keyword evidence="2" id="KW-0732">Signal</keyword>
<evidence type="ECO:0000313" key="5">
    <source>
        <dbReference type="Proteomes" id="UP001589834"/>
    </source>
</evidence>
<gene>
    <name evidence="4" type="ORF">ACFFGG_11555</name>
</gene>
<comment type="caution">
    <text evidence="4">The sequence shown here is derived from an EMBL/GenBank/DDBJ whole genome shotgun (WGS) entry which is preliminary data.</text>
</comment>
<organism evidence="4 5">
    <name type="scientific">Ottowia pentelensis</name>
    <dbReference type="NCBI Taxonomy" id="511108"/>
    <lineage>
        <taxon>Bacteria</taxon>
        <taxon>Pseudomonadati</taxon>
        <taxon>Pseudomonadota</taxon>
        <taxon>Betaproteobacteria</taxon>
        <taxon>Burkholderiales</taxon>
        <taxon>Comamonadaceae</taxon>
        <taxon>Ottowia</taxon>
    </lineage>
</organism>
<dbReference type="SUPFAM" id="SSF53955">
    <property type="entry name" value="Lysozyme-like"/>
    <property type="match status" value="1"/>
</dbReference>
<evidence type="ECO:0000313" key="4">
    <source>
        <dbReference type="EMBL" id="MFC0593195.1"/>
    </source>
</evidence>
<dbReference type="PANTHER" id="PTHR37423">
    <property type="entry name" value="SOLUBLE LYTIC MUREIN TRANSGLYCOSYLASE-RELATED"/>
    <property type="match status" value="1"/>
</dbReference>
<comment type="similarity">
    <text evidence="1">Belongs to the transglycosylase Slt family.</text>
</comment>